<feature type="region of interest" description="Disordered" evidence="2">
    <location>
        <begin position="24"/>
        <end position="48"/>
    </location>
</feature>
<evidence type="ECO:0000256" key="1">
    <source>
        <dbReference type="ARBA" id="ARBA00022729"/>
    </source>
</evidence>
<dbReference type="EMBL" id="JAUNQW010000002">
    <property type="protein sequence ID" value="MDO5456827.1"/>
    <property type="molecule type" value="Genomic_DNA"/>
</dbReference>
<dbReference type="Gene3D" id="2.30.30.170">
    <property type="match status" value="1"/>
</dbReference>
<dbReference type="InterPro" id="IPR038200">
    <property type="entry name" value="GW_dom_sf"/>
</dbReference>
<dbReference type="InterPro" id="IPR007253">
    <property type="entry name" value="Cell_wall-bd_2"/>
</dbReference>
<dbReference type="Gene3D" id="3.40.50.12090">
    <property type="match status" value="1"/>
</dbReference>
<name>A0AA43RJU4_9LACT</name>
<dbReference type="AlphaFoldDB" id="A0AA43RJU4"/>
<protein>
    <submittedName>
        <fullName evidence="5">Cell wall-binding repeat-containing protein</fullName>
    </submittedName>
</protein>
<dbReference type="PANTHER" id="PTHR21666:SF270">
    <property type="entry name" value="MUREIN HYDROLASE ACTIVATOR ENVC"/>
    <property type="match status" value="1"/>
</dbReference>
<feature type="domain" description="GW" evidence="4">
    <location>
        <begin position="353"/>
        <end position="430"/>
    </location>
</feature>
<dbReference type="Gene3D" id="2.70.70.10">
    <property type="entry name" value="Glucose Permease (Domain IIA)"/>
    <property type="match status" value="1"/>
</dbReference>
<dbReference type="GO" id="GO:0004222">
    <property type="term" value="F:metalloendopeptidase activity"/>
    <property type="evidence" value="ECO:0007669"/>
    <property type="project" value="TreeGrafter"/>
</dbReference>
<evidence type="ECO:0000259" key="4">
    <source>
        <dbReference type="PROSITE" id="PS51780"/>
    </source>
</evidence>
<reference evidence="5" key="1">
    <citation type="submission" date="2023-07" db="EMBL/GenBank/DDBJ databases">
        <title>Between Cages and Wild: Unraveling the Impact of Captivity on Animal Microbiomes and Antimicrobial Resistance.</title>
        <authorList>
            <person name="Schmartz G.P."/>
            <person name="Rehner J."/>
            <person name="Schuff M.J."/>
            <person name="Becker S.L."/>
            <person name="Kravczyk M."/>
            <person name="Gurevich A."/>
            <person name="Francke R."/>
            <person name="Mueller R."/>
            <person name="Keller V."/>
            <person name="Keller A."/>
        </authorList>
    </citation>
    <scope>NUCLEOTIDE SEQUENCE</scope>
    <source>
        <strain evidence="5">S39M_St_73</strain>
    </source>
</reference>
<sequence>MGFTSTVALALLALSNNIEVQAQEQNTDPAGAEASVTQAQNNQPTNQQNEVNRISGYDRYHNAAEISSSGWNESDKAYVVQGDDPANALTSLPLAGSDDAPLLYTRENETTEATDHELDRLEAKEVVLVGDQDKISAEVENKLSDEKLDVSRVEAKDKYQQSVEVAKQKFAQNPGKKHDVFITNGEVLSDALSISTVSAQKGIPILLTKGNSLYSSIKDLAPFISRFTIIGGTSSVSQKVENELKALGPKVSRIDGKNRYEVNRNILYHYGTSNKHYYVVNGEKFSDAIPTSLLAANDGSGVLLVKNHHYNTLKQQLTFAAQQGVSRFTLVGGNHSLSQKTENFLRNPKSFYTINTMNKKAALSATKGQHVVSSSLYKPAAQHVDVSKYAGKDITITQKAQYNNDIYYLVAVGNKEIGWVKPEAIADDRLAFQWPSDAKHITSNFGYRIHPIYRTSRLHEGIDISGGGRILASEAGVVTRANHHSSYGNLIIIDHGNGFTTRYAHLKDFKIKAGQQVSRGQHIATMGTTGLSTGVHLHFEVRENGAAKNPLNYI</sequence>
<evidence type="ECO:0000313" key="5">
    <source>
        <dbReference type="EMBL" id="MDO5456827.1"/>
    </source>
</evidence>
<evidence type="ECO:0000256" key="3">
    <source>
        <dbReference type="SAM" id="SignalP"/>
    </source>
</evidence>
<dbReference type="PROSITE" id="PS51780">
    <property type="entry name" value="GW"/>
    <property type="match status" value="1"/>
</dbReference>
<organism evidence="5 6">
    <name type="scientific">Atopococcus tabaci</name>
    <dbReference type="NCBI Taxonomy" id="269774"/>
    <lineage>
        <taxon>Bacteria</taxon>
        <taxon>Bacillati</taxon>
        <taxon>Bacillota</taxon>
        <taxon>Bacilli</taxon>
        <taxon>Lactobacillales</taxon>
        <taxon>Carnobacteriaceae</taxon>
        <taxon>Atopococcus</taxon>
    </lineage>
</organism>
<dbReference type="Pfam" id="PF13457">
    <property type="entry name" value="GW"/>
    <property type="match status" value="1"/>
</dbReference>
<dbReference type="PANTHER" id="PTHR21666">
    <property type="entry name" value="PEPTIDASE-RELATED"/>
    <property type="match status" value="1"/>
</dbReference>
<dbReference type="InterPro" id="IPR016047">
    <property type="entry name" value="M23ase_b-sheet_dom"/>
</dbReference>
<comment type="caution">
    <text evidence="5">The sequence shown here is derived from an EMBL/GenBank/DDBJ whole genome shotgun (WGS) entry which is preliminary data.</text>
</comment>
<feature type="signal peptide" evidence="3">
    <location>
        <begin position="1"/>
        <end position="22"/>
    </location>
</feature>
<dbReference type="Pfam" id="PF04122">
    <property type="entry name" value="CW_binding_2"/>
    <property type="match status" value="3"/>
</dbReference>
<dbReference type="SUPFAM" id="SSF51261">
    <property type="entry name" value="Duplicated hybrid motif"/>
    <property type="match status" value="1"/>
</dbReference>
<dbReference type="InterPro" id="IPR025987">
    <property type="entry name" value="GW_dom"/>
</dbReference>
<dbReference type="CDD" id="cd12797">
    <property type="entry name" value="M23_peptidase"/>
    <property type="match status" value="1"/>
</dbReference>
<keyword evidence="1 3" id="KW-0732">Signal</keyword>
<evidence type="ECO:0000256" key="2">
    <source>
        <dbReference type="SAM" id="MobiDB-lite"/>
    </source>
</evidence>
<feature type="chain" id="PRO_5041264205" evidence="3">
    <location>
        <begin position="23"/>
        <end position="554"/>
    </location>
</feature>
<feature type="compositionally biased region" description="Low complexity" evidence="2">
    <location>
        <begin position="38"/>
        <end position="48"/>
    </location>
</feature>
<keyword evidence="6" id="KW-1185">Reference proteome</keyword>
<dbReference type="Pfam" id="PF01551">
    <property type="entry name" value="Peptidase_M23"/>
    <property type="match status" value="1"/>
</dbReference>
<dbReference type="InterPro" id="IPR050570">
    <property type="entry name" value="Cell_wall_metabolism_enzyme"/>
</dbReference>
<accession>A0AA43RJU4</accession>
<evidence type="ECO:0000313" key="6">
    <source>
        <dbReference type="Proteomes" id="UP001171751"/>
    </source>
</evidence>
<proteinExistence type="predicted"/>
<gene>
    <name evidence="5" type="ORF">Q4F26_00640</name>
</gene>
<dbReference type="Proteomes" id="UP001171751">
    <property type="component" value="Unassembled WGS sequence"/>
</dbReference>
<dbReference type="InterPro" id="IPR011055">
    <property type="entry name" value="Dup_hybrid_motif"/>
</dbReference>